<dbReference type="Proteomes" id="UP000199093">
    <property type="component" value="Unassembled WGS sequence"/>
</dbReference>
<gene>
    <name evidence="2" type="ORF">SAMN04487993_103710</name>
</gene>
<organism evidence="2 3">
    <name type="scientific">Salipiger marinus</name>
    <dbReference type="NCBI Taxonomy" id="555512"/>
    <lineage>
        <taxon>Bacteria</taxon>
        <taxon>Pseudomonadati</taxon>
        <taxon>Pseudomonadota</taxon>
        <taxon>Alphaproteobacteria</taxon>
        <taxon>Rhodobacterales</taxon>
        <taxon>Roseobacteraceae</taxon>
        <taxon>Salipiger</taxon>
    </lineage>
</organism>
<sequence length="244" mass="26078">MKVTVGQGSLWYNIRDLSPPTRWLPCGTTGAHTMVITGRNCPAACDATPQPCTFRAILSCELRGCASHVRTNRPSPRPRGAGLARVALRPPVASLPSRGFTPHAPVRGAFVLPATHDGGLASRHHPGAFLPLETLTGALPSAPTKACHPWNQTRAIAPLDHSPELSHPGTHDQSFRALDFEQGPSSPCTLTRGCVPSTTRRTRCSCTSAGFSARHRPQRNGWPRQQSAKERHETHAARGGGHGG</sequence>
<reference evidence="2 3" key="1">
    <citation type="submission" date="2016-10" db="EMBL/GenBank/DDBJ databases">
        <authorList>
            <person name="de Groot N.N."/>
        </authorList>
    </citation>
    <scope>NUCLEOTIDE SEQUENCE [LARGE SCALE GENOMIC DNA]</scope>
    <source>
        <strain evidence="2 3">DSM 26424</strain>
    </source>
</reference>
<feature type="region of interest" description="Disordered" evidence="1">
    <location>
        <begin position="211"/>
        <end position="244"/>
    </location>
</feature>
<dbReference type="AlphaFoldDB" id="A0A1G8U7Q7"/>
<keyword evidence="3" id="KW-1185">Reference proteome</keyword>
<dbReference type="EMBL" id="FNEJ01000037">
    <property type="protein sequence ID" value="SDJ49818.1"/>
    <property type="molecule type" value="Genomic_DNA"/>
</dbReference>
<feature type="compositionally biased region" description="Basic and acidic residues" evidence="1">
    <location>
        <begin position="227"/>
        <end position="236"/>
    </location>
</feature>
<protein>
    <submittedName>
        <fullName evidence="2">Uncharacterized protein</fullName>
    </submittedName>
</protein>
<evidence type="ECO:0000313" key="3">
    <source>
        <dbReference type="Proteomes" id="UP000199093"/>
    </source>
</evidence>
<evidence type="ECO:0000256" key="1">
    <source>
        <dbReference type="SAM" id="MobiDB-lite"/>
    </source>
</evidence>
<dbReference type="STRING" id="555512.SAMN04487993_103710"/>
<name>A0A1G8U7Q7_9RHOB</name>
<evidence type="ECO:0000313" key="2">
    <source>
        <dbReference type="EMBL" id="SDJ49818.1"/>
    </source>
</evidence>
<proteinExistence type="predicted"/>
<accession>A0A1G8U7Q7</accession>